<dbReference type="EMBL" id="RSCL01000009">
    <property type="protein sequence ID" value="RUT05176.1"/>
    <property type="molecule type" value="Genomic_DNA"/>
</dbReference>
<dbReference type="RefSeq" id="WP_127082421.1">
    <property type="nucleotide sequence ID" value="NZ_RSCL01000009.1"/>
</dbReference>
<dbReference type="Gene3D" id="3.30.70.100">
    <property type="match status" value="1"/>
</dbReference>
<protein>
    <recommendedName>
        <fullName evidence="1">ABM domain-containing protein</fullName>
    </recommendedName>
</protein>
<dbReference type="AlphaFoldDB" id="A0A3S1IZU4"/>
<organism evidence="2 3">
    <name type="scientific">Dulcicalothrix desertica PCC 7102</name>
    <dbReference type="NCBI Taxonomy" id="232991"/>
    <lineage>
        <taxon>Bacteria</taxon>
        <taxon>Bacillati</taxon>
        <taxon>Cyanobacteriota</taxon>
        <taxon>Cyanophyceae</taxon>
        <taxon>Nostocales</taxon>
        <taxon>Calotrichaceae</taxon>
        <taxon>Dulcicalothrix</taxon>
    </lineage>
</organism>
<dbReference type="Proteomes" id="UP000271624">
    <property type="component" value="Unassembled WGS sequence"/>
</dbReference>
<dbReference type="SUPFAM" id="SSF54909">
    <property type="entry name" value="Dimeric alpha+beta barrel"/>
    <property type="match status" value="1"/>
</dbReference>
<proteinExistence type="predicted"/>
<reference evidence="2" key="2">
    <citation type="journal article" date="2019" name="Genome Biol. Evol.">
        <title>Day and night: Metabolic profiles and evolutionary relationships of six axenic non-marine cyanobacteria.</title>
        <authorList>
            <person name="Will S.E."/>
            <person name="Henke P."/>
            <person name="Boedeker C."/>
            <person name="Huang S."/>
            <person name="Brinkmann H."/>
            <person name="Rohde M."/>
            <person name="Jarek M."/>
            <person name="Friedl T."/>
            <person name="Seufert S."/>
            <person name="Schumacher M."/>
            <person name="Overmann J."/>
            <person name="Neumann-Schaal M."/>
            <person name="Petersen J."/>
        </authorList>
    </citation>
    <scope>NUCLEOTIDE SEQUENCE [LARGE SCALE GENOMIC DNA]</scope>
    <source>
        <strain evidence="2">PCC 7102</strain>
    </source>
</reference>
<gene>
    <name evidence="2" type="ORF">DSM106972_039970</name>
</gene>
<evidence type="ECO:0000313" key="3">
    <source>
        <dbReference type="Proteomes" id="UP000271624"/>
    </source>
</evidence>
<dbReference type="InterPro" id="IPR011008">
    <property type="entry name" value="Dimeric_a/b-barrel"/>
</dbReference>
<feature type="domain" description="ABM" evidence="1">
    <location>
        <begin position="2"/>
        <end position="92"/>
    </location>
</feature>
<keyword evidence="3" id="KW-1185">Reference proteome</keyword>
<name>A0A3S1IZU4_9CYAN</name>
<comment type="caution">
    <text evidence="2">The sequence shown here is derived from an EMBL/GenBank/DDBJ whole genome shotgun (WGS) entry which is preliminary data.</text>
</comment>
<dbReference type="InterPro" id="IPR007138">
    <property type="entry name" value="ABM_dom"/>
</dbReference>
<evidence type="ECO:0000259" key="1">
    <source>
        <dbReference type="PROSITE" id="PS51725"/>
    </source>
</evidence>
<dbReference type="OrthoDB" id="9798157at2"/>
<reference evidence="2" key="1">
    <citation type="submission" date="2018-12" db="EMBL/GenBank/DDBJ databases">
        <authorList>
            <person name="Will S."/>
            <person name="Neumann-Schaal M."/>
            <person name="Henke P."/>
        </authorList>
    </citation>
    <scope>NUCLEOTIDE SEQUENCE</scope>
    <source>
        <strain evidence="2">PCC 7102</strain>
    </source>
</reference>
<accession>A0A3S1IZU4</accession>
<dbReference type="PROSITE" id="PS51725">
    <property type="entry name" value="ABM"/>
    <property type="match status" value="1"/>
</dbReference>
<evidence type="ECO:0000313" key="2">
    <source>
        <dbReference type="EMBL" id="RUT05176.1"/>
    </source>
</evidence>
<sequence length="105" mass="12472">MILEAVMLNVKPGMENKFESAFKQASKIISLIDGYLSHELHRCIEVKGKYLLLVQWDNLEAHTTGFRESPKYEQWKKILHHFYDPFPTVEHFQIVESKTKNPEYY</sequence>
<dbReference type="Pfam" id="PF03992">
    <property type="entry name" value="ABM"/>
    <property type="match status" value="1"/>
</dbReference>